<keyword evidence="7 13" id="KW-0671">Queuosine biosynthesis</keyword>
<comment type="pathway">
    <text evidence="2 13">tRNA modification; tRNA-queuosine biosynthesis.</text>
</comment>
<dbReference type="InterPro" id="IPR036100">
    <property type="entry name" value="QueA_sf"/>
</dbReference>
<keyword evidence="5 13" id="KW-0808">Transferase</keyword>
<dbReference type="InterPro" id="IPR042119">
    <property type="entry name" value="QueA_dom2"/>
</dbReference>
<organism evidence="14 15">
    <name type="scientific">Candidatus Hakubella thermalkaliphila</name>
    <dbReference type="NCBI Taxonomy" id="2754717"/>
    <lineage>
        <taxon>Bacteria</taxon>
        <taxon>Bacillati</taxon>
        <taxon>Actinomycetota</taxon>
        <taxon>Actinomycetota incertae sedis</taxon>
        <taxon>Candidatus Hakubellales</taxon>
        <taxon>Candidatus Hakubellaceae</taxon>
        <taxon>Candidatus Hakubella</taxon>
    </lineage>
</organism>
<dbReference type="SUPFAM" id="SSF111337">
    <property type="entry name" value="QueA-like"/>
    <property type="match status" value="1"/>
</dbReference>
<dbReference type="GO" id="GO:0005737">
    <property type="term" value="C:cytoplasm"/>
    <property type="evidence" value="ECO:0007669"/>
    <property type="project" value="UniProtKB-SubCell"/>
</dbReference>
<accession>A0A6V8PIY1</accession>
<comment type="caution">
    <text evidence="14">The sequence shown here is derived from an EMBL/GenBank/DDBJ whole genome shotgun (WGS) entry which is preliminary data.</text>
</comment>
<dbReference type="FunFam" id="3.40.1780.10:FF:000001">
    <property type="entry name" value="S-adenosylmethionine:tRNA ribosyltransferase-isomerase"/>
    <property type="match status" value="1"/>
</dbReference>
<sequence>MKTSDFDYTLPEEFIAQVPLQDRAASKLMVLDRRTGRIVHDRFRNIPSYLRRGDCLVLNETKVIPARIWGRKADTGARIEALLLREVEPLSWEALLRPAKRARPGAEIIFAGRSSRDELRGRVEADLGEGRKMLKFLGEIDLLPVLKRIGEAPLPPYIHNPNIGLDRYQTVYAMREGSVAAPTAGLHFDEDLIRKISQVGIRIARIILHIGLDTFRPIKKDSVEEHKIHSEYFEVSREAAEVINITKQEEGRIVAVGTTTVRALETAAKEDGVVSAQKGHTELYIVPGFKFQIVDAMITNFHLPRSSLLVMVSAFAGRDKILRAYEEAKKQGYRFFSFGDAMLIQ</sequence>
<evidence type="ECO:0000256" key="12">
    <source>
        <dbReference type="ARBA" id="ARBA00076160"/>
    </source>
</evidence>
<dbReference type="Proteomes" id="UP000568877">
    <property type="component" value="Unassembled WGS sequence"/>
</dbReference>
<keyword evidence="14" id="KW-0413">Isomerase</keyword>
<comment type="subunit">
    <text evidence="3 13">Monomer.</text>
</comment>
<evidence type="ECO:0000256" key="4">
    <source>
        <dbReference type="ARBA" id="ARBA00022490"/>
    </source>
</evidence>
<dbReference type="HAMAP" id="MF_00113">
    <property type="entry name" value="QueA"/>
    <property type="match status" value="1"/>
</dbReference>
<dbReference type="EMBL" id="BLSA01000030">
    <property type="protein sequence ID" value="GFP32080.1"/>
    <property type="molecule type" value="Genomic_DNA"/>
</dbReference>
<evidence type="ECO:0000256" key="10">
    <source>
        <dbReference type="ARBA" id="ARBA00066503"/>
    </source>
</evidence>
<keyword evidence="4 13" id="KW-0963">Cytoplasm</keyword>
<comment type="function">
    <text evidence="13">Transfers and isomerizes the ribose moiety from AdoMet to the 7-aminomethyl group of 7-deazaguanine (preQ1-tRNA) to give epoxyqueuosine (oQ-tRNA).</text>
</comment>
<keyword evidence="6 13" id="KW-0949">S-adenosyl-L-methionine</keyword>
<comment type="subcellular location">
    <subcellularLocation>
        <location evidence="1 13">Cytoplasm</location>
    </subcellularLocation>
</comment>
<dbReference type="AlphaFoldDB" id="A0A6V8PIY1"/>
<dbReference type="Gene3D" id="2.40.10.240">
    <property type="entry name" value="QueA-like"/>
    <property type="match status" value="1"/>
</dbReference>
<comment type="similarity">
    <text evidence="9 13">Belongs to the QueA family.</text>
</comment>
<evidence type="ECO:0000256" key="7">
    <source>
        <dbReference type="ARBA" id="ARBA00022785"/>
    </source>
</evidence>
<evidence type="ECO:0000256" key="1">
    <source>
        <dbReference type="ARBA" id="ARBA00004496"/>
    </source>
</evidence>
<dbReference type="NCBIfam" id="TIGR00113">
    <property type="entry name" value="queA"/>
    <property type="match status" value="1"/>
</dbReference>
<dbReference type="Pfam" id="PF02547">
    <property type="entry name" value="Queuosine_synth"/>
    <property type="match status" value="1"/>
</dbReference>
<proteinExistence type="inferred from homology"/>
<evidence type="ECO:0000256" key="5">
    <source>
        <dbReference type="ARBA" id="ARBA00022679"/>
    </source>
</evidence>
<gene>
    <name evidence="13" type="primary">queA</name>
    <name evidence="14" type="ORF">HKBW3S42_00385</name>
</gene>
<evidence type="ECO:0000256" key="11">
    <source>
        <dbReference type="ARBA" id="ARBA00069325"/>
    </source>
</evidence>
<evidence type="ECO:0000256" key="13">
    <source>
        <dbReference type="HAMAP-Rule" id="MF_00113"/>
    </source>
</evidence>
<dbReference type="Gene3D" id="3.40.1780.10">
    <property type="entry name" value="QueA-like"/>
    <property type="match status" value="1"/>
</dbReference>
<reference evidence="14 15" key="1">
    <citation type="journal article" date="2020" name="Front. Microbiol.">
        <title>Single-cell genomics of novel Actinobacteria with the Wood-Ljungdahl pathway discovered in a serpentinizing system.</title>
        <authorList>
            <person name="Merino N."/>
            <person name="Kawai M."/>
            <person name="Boyd E.S."/>
            <person name="Colman D.R."/>
            <person name="McGlynn S.E."/>
            <person name="Nealson K.H."/>
            <person name="Kurokawa K."/>
            <person name="Hongoh Y."/>
        </authorList>
    </citation>
    <scope>NUCLEOTIDE SEQUENCE [LARGE SCALE GENOMIC DNA]</scope>
    <source>
        <strain evidence="14 15">S42</strain>
    </source>
</reference>
<evidence type="ECO:0000256" key="2">
    <source>
        <dbReference type="ARBA" id="ARBA00004691"/>
    </source>
</evidence>
<dbReference type="EC" id="2.4.99.17" evidence="10 13"/>
<evidence type="ECO:0000256" key="6">
    <source>
        <dbReference type="ARBA" id="ARBA00022691"/>
    </source>
</evidence>
<dbReference type="InterPro" id="IPR003699">
    <property type="entry name" value="QueA"/>
</dbReference>
<comment type="catalytic activity">
    <reaction evidence="8 13">
        <text>7-aminomethyl-7-carbaguanosine(34) in tRNA + S-adenosyl-L-methionine = epoxyqueuosine(34) in tRNA + adenine + L-methionine + 2 H(+)</text>
        <dbReference type="Rhea" id="RHEA:32155"/>
        <dbReference type="Rhea" id="RHEA-COMP:10342"/>
        <dbReference type="Rhea" id="RHEA-COMP:18582"/>
        <dbReference type="ChEBI" id="CHEBI:15378"/>
        <dbReference type="ChEBI" id="CHEBI:16708"/>
        <dbReference type="ChEBI" id="CHEBI:57844"/>
        <dbReference type="ChEBI" id="CHEBI:59789"/>
        <dbReference type="ChEBI" id="CHEBI:82833"/>
        <dbReference type="ChEBI" id="CHEBI:194443"/>
        <dbReference type="EC" id="2.4.99.17"/>
    </reaction>
</comment>
<protein>
    <recommendedName>
        <fullName evidence="11 13">S-adenosylmethionine:tRNA ribosyltransferase-isomerase</fullName>
        <ecNumber evidence="10 13">2.4.99.17</ecNumber>
    </recommendedName>
    <alternativeName>
        <fullName evidence="12 13">Queuosine biosynthesis protein QueA</fullName>
    </alternativeName>
</protein>
<dbReference type="NCBIfam" id="NF001140">
    <property type="entry name" value="PRK00147.1"/>
    <property type="match status" value="1"/>
</dbReference>
<evidence type="ECO:0000256" key="3">
    <source>
        <dbReference type="ARBA" id="ARBA00011245"/>
    </source>
</evidence>
<evidence type="ECO:0000313" key="14">
    <source>
        <dbReference type="EMBL" id="GFP32080.1"/>
    </source>
</evidence>
<dbReference type="InterPro" id="IPR042118">
    <property type="entry name" value="QueA_dom1"/>
</dbReference>
<dbReference type="PANTHER" id="PTHR30307">
    <property type="entry name" value="S-ADENOSYLMETHIONINE:TRNA RIBOSYLTRANSFERASE-ISOMERASE"/>
    <property type="match status" value="1"/>
</dbReference>
<dbReference type="GO" id="GO:0051075">
    <property type="term" value="F:S-adenosylmethionine:tRNA ribosyltransferase-isomerase activity"/>
    <property type="evidence" value="ECO:0007669"/>
    <property type="project" value="UniProtKB-EC"/>
</dbReference>
<dbReference type="UniPathway" id="UPA00392"/>
<dbReference type="FunFam" id="2.40.10.240:FF:000002">
    <property type="entry name" value="S-adenosylmethionine:tRNA ribosyltransferase-isomerase"/>
    <property type="match status" value="1"/>
</dbReference>
<evidence type="ECO:0000256" key="9">
    <source>
        <dbReference type="ARBA" id="ARBA00061210"/>
    </source>
</evidence>
<dbReference type="GO" id="GO:0008616">
    <property type="term" value="P:tRNA queuosine(34) biosynthetic process"/>
    <property type="evidence" value="ECO:0007669"/>
    <property type="project" value="UniProtKB-UniRule"/>
</dbReference>
<evidence type="ECO:0000256" key="8">
    <source>
        <dbReference type="ARBA" id="ARBA00052751"/>
    </source>
</evidence>
<evidence type="ECO:0000313" key="15">
    <source>
        <dbReference type="Proteomes" id="UP000568877"/>
    </source>
</evidence>
<name>A0A6V8PIY1_9ACTN</name>
<dbReference type="PANTHER" id="PTHR30307:SF0">
    <property type="entry name" value="S-ADENOSYLMETHIONINE:TRNA RIBOSYLTRANSFERASE-ISOMERASE"/>
    <property type="match status" value="1"/>
</dbReference>